<dbReference type="Proteomes" id="UP000029500">
    <property type="component" value="Chromosome"/>
</dbReference>
<organism evidence="2 3">
    <name type="scientific">Paenibacillus graminis</name>
    <dbReference type="NCBI Taxonomy" id="189425"/>
    <lineage>
        <taxon>Bacteria</taxon>
        <taxon>Bacillati</taxon>
        <taxon>Bacillota</taxon>
        <taxon>Bacilli</taxon>
        <taxon>Bacillales</taxon>
        <taxon>Paenibacillaceae</taxon>
        <taxon>Paenibacillus</taxon>
    </lineage>
</organism>
<dbReference type="OrthoDB" id="5337216at2"/>
<dbReference type="InterPro" id="IPR029442">
    <property type="entry name" value="GyrI-like"/>
</dbReference>
<dbReference type="RefSeq" id="WP_025703797.1">
    <property type="nucleotide sequence ID" value="NZ_CP009287.1"/>
</dbReference>
<dbReference type="InterPro" id="IPR050908">
    <property type="entry name" value="SmbC-like"/>
</dbReference>
<dbReference type="InterPro" id="IPR010499">
    <property type="entry name" value="AraC_E-bd"/>
</dbReference>
<dbReference type="Pfam" id="PF06445">
    <property type="entry name" value="GyrI-like"/>
    <property type="match status" value="1"/>
</dbReference>
<keyword evidence="3" id="KW-1185">Reference proteome</keyword>
<feature type="domain" description="AraC effector-binding" evidence="1">
    <location>
        <begin position="1"/>
        <end position="151"/>
    </location>
</feature>
<dbReference type="SMART" id="SM00871">
    <property type="entry name" value="AraC_E_bind"/>
    <property type="match status" value="1"/>
</dbReference>
<name>A0A089M9L8_9BACL</name>
<dbReference type="eggNOG" id="COG3449">
    <property type="taxonomic scope" value="Bacteria"/>
</dbReference>
<dbReference type="KEGG" id="pgm:PGRAT_21530"/>
<protein>
    <submittedName>
        <fullName evidence="2">DNA gyrase inhibitor</fullName>
    </submittedName>
</protein>
<dbReference type="InterPro" id="IPR011256">
    <property type="entry name" value="Reg_factor_effector_dom_sf"/>
</dbReference>
<dbReference type="EMBL" id="CP009287">
    <property type="protein sequence ID" value="AIQ69932.1"/>
    <property type="molecule type" value="Genomic_DNA"/>
</dbReference>
<dbReference type="AlphaFoldDB" id="A0A089M9L8"/>
<evidence type="ECO:0000313" key="3">
    <source>
        <dbReference type="Proteomes" id="UP000029500"/>
    </source>
</evidence>
<gene>
    <name evidence="2" type="ORF">PGRAT_21530</name>
</gene>
<accession>A0A089M9L8</accession>
<dbReference type="PANTHER" id="PTHR40055">
    <property type="entry name" value="TRANSCRIPTIONAL REGULATOR YGIV-RELATED"/>
    <property type="match status" value="1"/>
</dbReference>
<dbReference type="HOGENOM" id="CLU_113664_1_0_9"/>
<sequence length="151" mass="16960">MNVNIEEIPSCKIVYMRQTGPYGMANLQLMDKFKGWVESDSVTSSLSVILGIAQDNPAWVKPENCRYDACLVVPEDYCVHSDEVSVGNISGGSYAVFMIPHTAEAVQKAWDEIFMEVKRGGLSLDETRPILERYTVELVNHHYCEICVPVQ</sequence>
<dbReference type="STRING" id="189425.PGRAT_21530"/>
<proteinExistence type="predicted"/>
<evidence type="ECO:0000313" key="2">
    <source>
        <dbReference type="EMBL" id="AIQ69932.1"/>
    </source>
</evidence>
<reference evidence="2 3" key="1">
    <citation type="submission" date="2014-08" db="EMBL/GenBank/DDBJ databases">
        <title>Comparative genomics of the Paenibacillus odorifer group.</title>
        <authorList>
            <person name="den Bakker H.C."/>
            <person name="Tsai Y.-C."/>
            <person name="Martin N."/>
            <person name="Korlach J."/>
            <person name="Wiedmann M."/>
        </authorList>
    </citation>
    <scope>NUCLEOTIDE SEQUENCE [LARGE SCALE GENOMIC DNA]</scope>
    <source>
        <strain evidence="2 3">DSM 15220</strain>
    </source>
</reference>
<evidence type="ECO:0000259" key="1">
    <source>
        <dbReference type="SMART" id="SM00871"/>
    </source>
</evidence>
<dbReference type="PANTHER" id="PTHR40055:SF1">
    <property type="entry name" value="TRANSCRIPTIONAL REGULATOR YGIV-RELATED"/>
    <property type="match status" value="1"/>
</dbReference>
<dbReference type="SUPFAM" id="SSF55136">
    <property type="entry name" value="Probable bacterial effector-binding domain"/>
    <property type="match status" value="1"/>
</dbReference>
<dbReference type="Gene3D" id="3.20.80.10">
    <property type="entry name" value="Regulatory factor, effector binding domain"/>
    <property type="match status" value="1"/>
</dbReference>